<reference evidence="2 3" key="1">
    <citation type="journal article" date="2013" name="Genome Announc.">
        <title>Draft Genome Sequence of Indibacter alkaliphilus Strain LW1T, Isolated from Lonar Lake, a Haloalkaline Lake in the Buldana District of Maharashtra, India.</title>
        <authorList>
            <person name="Singh A."/>
            <person name="Kumar Jangir P."/>
            <person name="Sharma R."/>
            <person name="Singh A."/>
            <person name="Kumar Pinnaka A."/>
            <person name="Shivaji S."/>
        </authorList>
    </citation>
    <scope>NUCLEOTIDE SEQUENCE [LARGE SCALE GENOMIC DNA]</scope>
    <source>
        <strain evidence="3">CCUG 57479 / KCTC 22604 / LW1</strain>
    </source>
</reference>
<feature type="transmembrane region" description="Helical" evidence="1">
    <location>
        <begin position="36"/>
        <end position="60"/>
    </location>
</feature>
<dbReference type="EMBL" id="ALWO02000015">
    <property type="protein sequence ID" value="EOZ99135.1"/>
    <property type="molecule type" value="Genomic_DNA"/>
</dbReference>
<dbReference type="Proteomes" id="UP000006073">
    <property type="component" value="Unassembled WGS sequence"/>
</dbReference>
<name>S2DPN3_INDAL</name>
<sequence>MLFHFIYMKKQEATLTLIFSKLEDYYRSIKQNRWHWILYIICRALLAFAFIAAGLVKIFGERFASGLSELHPMGAYLEALHHTGYYYTFIGYAQVVAGIFLLIPQTVLLGAMIYLPIIVNIWILSFAVRFEGSFVSSPLMVLANLYILAWHYDKLKYILPFNCHSNTVSLPKPKKYETKFPVVFFIGVFSTMCFTVWLAHFGYSVMPRNSFKDCNSQFTNTENELIGQEFCQCIHISGKPLSECLKILGN</sequence>
<gene>
    <name evidence="2" type="ORF">A33Q_0738</name>
</gene>
<comment type="caution">
    <text evidence="2">The sequence shown here is derived from an EMBL/GenBank/DDBJ whole genome shotgun (WGS) entry which is preliminary data.</text>
</comment>
<keyword evidence="1" id="KW-1133">Transmembrane helix</keyword>
<feature type="transmembrane region" description="Helical" evidence="1">
    <location>
        <begin position="182"/>
        <end position="203"/>
    </location>
</feature>
<evidence type="ECO:0000313" key="3">
    <source>
        <dbReference type="Proteomes" id="UP000006073"/>
    </source>
</evidence>
<evidence type="ECO:0000256" key="1">
    <source>
        <dbReference type="SAM" id="Phobius"/>
    </source>
</evidence>
<proteinExistence type="predicted"/>
<accession>S2DPN3</accession>
<protein>
    <recommendedName>
        <fullName evidence="4">DoxX family protein</fullName>
    </recommendedName>
</protein>
<dbReference type="eggNOG" id="ENOG502Z8VK">
    <property type="taxonomic scope" value="Bacteria"/>
</dbReference>
<evidence type="ECO:0000313" key="2">
    <source>
        <dbReference type="EMBL" id="EOZ99135.1"/>
    </source>
</evidence>
<dbReference type="AlphaFoldDB" id="S2DPN3"/>
<feature type="transmembrane region" description="Helical" evidence="1">
    <location>
        <begin position="108"/>
        <end position="128"/>
    </location>
</feature>
<keyword evidence="1" id="KW-0472">Membrane</keyword>
<keyword evidence="1" id="KW-0812">Transmembrane</keyword>
<feature type="transmembrane region" description="Helical" evidence="1">
    <location>
        <begin position="84"/>
        <end position="103"/>
    </location>
</feature>
<organism evidence="2 3">
    <name type="scientific">Indibacter alkaliphilus (strain CCUG 57479 / KCTC 22604 / LW1)</name>
    <dbReference type="NCBI Taxonomy" id="1189612"/>
    <lineage>
        <taxon>Bacteria</taxon>
        <taxon>Pseudomonadati</taxon>
        <taxon>Bacteroidota</taxon>
        <taxon>Cytophagia</taxon>
        <taxon>Cytophagales</taxon>
        <taxon>Cyclobacteriaceae</taxon>
    </lineage>
</organism>
<keyword evidence="3" id="KW-1185">Reference proteome</keyword>
<evidence type="ECO:0008006" key="4">
    <source>
        <dbReference type="Google" id="ProtNLM"/>
    </source>
</evidence>
<dbReference type="STRING" id="1189612.A33Q_0738"/>